<evidence type="ECO:0000256" key="4">
    <source>
        <dbReference type="ARBA" id="ARBA00024346"/>
    </source>
</evidence>
<accession>A0A2T0XKC6</accession>
<dbReference type="Proteomes" id="UP000238308">
    <property type="component" value="Unassembled WGS sequence"/>
</dbReference>
<evidence type="ECO:0000256" key="6">
    <source>
        <dbReference type="ARBA" id="ARBA00030025"/>
    </source>
</evidence>
<evidence type="ECO:0000256" key="2">
    <source>
        <dbReference type="ARBA" id="ARBA00022679"/>
    </source>
</evidence>
<dbReference type="EMBL" id="PVTV01000011">
    <property type="protein sequence ID" value="PRY99408.1"/>
    <property type="molecule type" value="Genomic_DNA"/>
</dbReference>
<dbReference type="InterPro" id="IPR016633">
    <property type="entry name" value="EarP"/>
</dbReference>
<comment type="function">
    <text evidence="3">Protein-arginine rhamnosyltransferase that catalyzes the transfer of a single rhamnose to elongation factor P (EF-P) on 'Lys-32', a modification required for EF-P-dependent rescue of polyproline stalled ribosomes.</text>
</comment>
<evidence type="ECO:0000256" key="3">
    <source>
        <dbReference type="ARBA" id="ARBA00024303"/>
    </source>
</evidence>
<keyword evidence="1" id="KW-0328">Glycosyltransferase</keyword>
<comment type="similarity">
    <text evidence="4">Belongs to the glycosyltransferase 104 family.</text>
</comment>
<dbReference type="PIRSF" id="PIRSF015557">
    <property type="entry name" value="UCP015557"/>
    <property type="match status" value="1"/>
</dbReference>
<dbReference type="RefSeq" id="WP_106226709.1">
    <property type="nucleotide sequence ID" value="NZ_PVTV01000011.1"/>
</dbReference>
<dbReference type="Pfam" id="PF10093">
    <property type="entry name" value="EarP"/>
    <property type="match status" value="1"/>
</dbReference>
<name>A0A2T0XKC6_9BURK</name>
<evidence type="ECO:0000256" key="5">
    <source>
        <dbReference type="ARBA" id="ARBA00024416"/>
    </source>
</evidence>
<dbReference type="AlphaFoldDB" id="A0A2T0XKC6"/>
<evidence type="ECO:0000256" key="1">
    <source>
        <dbReference type="ARBA" id="ARBA00022676"/>
    </source>
</evidence>
<organism evidence="8 9">
    <name type="scientific">Jezberella montanilacus</name>
    <dbReference type="NCBI Taxonomy" id="323426"/>
    <lineage>
        <taxon>Bacteria</taxon>
        <taxon>Pseudomonadati</taxon>
        <taxon>Pseudomonadota</taxon>
        <taxon>Betaproteobacteria</taxon>
        <taxon>Burkholderiales</taxon>
        <taxon>Alcaligenaceae</taxon>
        <taxon>Jezberella</taxon>
    </lineage>
</organism>
<dbReference type="GO" id="GO:0106361">
    <property type="term" value="F:protein-arginine rhamnosyltransferase activity"/>
    <property type="evidence" value="ECO:0007669"/>
    <property type="project" value="InterPro"/>
</dbReference>
<proteinExistence type="inferred from homology"/>
<evidence type="ECO:0000313" key="8">
    <source>
        <dbReference type="EMBL" id="PRY99408.1"/>
    </source>
</evidence>
<sequence>MLRADVFCRVIDNYGDIGVTYRLIRQLCREHDWSIRLWVDQLASFKKLEPLVDYRVARQSINGIDVIRWDDRAPDLDPADVTIASFSCDLPASYLAKLHASKSLWINLDYLSAEDWVEGCHGLPSLRSDGLSSYFFFPGFTEKTGGLIREENLISQRDHWWTDRNEQFNLLCALGIDQNTSLAWRDQTANQPFIVSLFCYPQANVTGLINALATRTQPSLLLVPDGVATYLQSGRQGQCQIHRIPFVTQPDYDKILWTADLNFVRGEDSLVRAIWAGKPMIWQIYPQDEGTHFIKLDAWIKKVTPGDRVTELLRAWNGHGDAAELEESVNLALSPESFARWRKAMFEFCTQQTRTPDLASALIKFCELSASTSQKG</sequence>
<gene>
    <name evidence="8" type="ORF">BCM14_0853</name>
</gene>
<keyword evidence="9" id="KW-1185">Reference proteome</keyword>
<dbReference type="NCBIfam" id="TIGR03837">
    <property type="entry name" value="efp_Arg_rhamno"/>
    <property type="match status" value="1"/>
</dbReference>
<dbReference type="OrthoDB" id="209085at2"/>
<keyword evidence="2" id="KW-0808">Transferase</keyword>
<comment type="catalytic activity">
    <reaction evidence="7">
        <text>dTDP-beta-L-rhamnose + L-arginyl-[protein] = N(omega)-(alpha-L-rhamnosyl)-L-arginyl-[protein] + dTDP + H(+)</text>
        <dbReference type="Rhea" id="RHEA:66692"/>
        <dbReference type="Rhea" id="RHEA-COMP:10532"/>
        <dbReference type="Rhea" id="RHEA-COMP:17096"/>
        <dbReference type="ChEBI" id="CHEBI:15378"/>
        <dbReference type="ChEBI" id="CHEBI:29965"/>
        <dbReference type="ChEBI" id="CHEBI:57510"/>
        <dbReference type="ChEBI" id="CHEBI:58369"/>
        <dbReference type="ChEBI" id="CHEBI:167445"/>
    </reaction>
    <physiologicalReaction direction="left-to-right" evidence="7">
        <dbReference type="Rhea" id="RHEA:66693"/>
    </physiologicalReaction>
</comment>
<protein>
    <recommendedName>
        <fullName evidence="5">Protein-arginine rhamnosyltransferase</fullName>
    </recommendedName>
    <alternativeName>
        <fullName evidence="6">EF-P arginine rhamnosyltransferase</fullName>
    </alternativeName>
</protein>
<evidence type="ECO:0000313" key="9">
    <source>
        <dbReference type="Proteomes" id="UP000238308"/>
    </source>
</evidence>
<reference evidence="8 9" key="1">
    <citation type="submission" date="2018-03" db="EMBL/GenBank/DDBJ databases">
        <title>Genomic Encyclopedia of Type Strains, Phase III (KMG-III): the genomes of soil and plant-associated and newly described type strains.</title>
        <authorList>
            <person name="Whitman W."/>
        </authorList>
    </citation>
    <scope>NUCLEOTIDE SEQUENCE [LARGE SCALE GENOMIC DNA]</scope>
    <source>
        <strain evidence="8 9">MWH-P2sevCIIIb</strain>
    </source>
</reference>
<comment type="caution">
    <text evidence="8">The sequence shown here is derived from an EMBL/GenBank/DDBJ whole genome shotgun (WGS) entry which is preliminary data.</text>
</comment>
<evidence type="ECO:0000256" key="7">
    <source>
        <dbReference type="ARBA" id="ARBA00048472"/>
    </source>
</evidence>